<dbReference type="SUPFAM" id="SSF47413">
    <property type="entry name" value="lambda repressor-like DNA-binding domains"/>
    <property type="match status" value="1"/>
</dbReference>
<feature type="domain" description="HTH cro/C1-type" evidence="1">
    <location>
        <begin position="11"/>
        <end position="66"/>
    </location>
</feature>
<dbReference type="RefSeq" id="WP_141625171.1">
    <property type="nucleotide sequence ID" value="NZ_CP041242.1"/>
</dbReference>
<dbReference type="PROSITE" id="PS50943">
    <property type="entry name" value="HTH_CROC1"/>
    <property type="match status" value="1"/>
</dbReference>
<reference evidence="2 3" key="1">
    <citation type="submission" date="2019-06" db="EMBL/GenBank/DDBJ databases">
        <title>Lysobacter alkalisoli sp. nov. isolated from saline-alkali soil.</title>
        <authorList>
            <person name="Sun J.-Q."/>
            <person name="Xu L."/>
        </authorList>
    </citation>
    <scope>NUCLEOTIDE SEQUENCE [LARGE SCALE GENOMIC DNA]</scope>
    <source>
        <strain evidence="2 3">SJ-36</strain>
    </source>
</reference>
<protein>
    <submittedName>
        <fullName evidence="2">Helix-turn-helix transcriptional regulator</fullName>
    </submittedName>
</protein>
<evidence type="ECO:0000313" key="3">
    <source>
        <dbReference type="Proteomes" id="UP000317199"/>
    </source>
</evidence>
<dbReference type="KEGG" id="lyj:FKV23_11120"/>
<sequence>MTSVLPLCDRIRRARTLSRMSQQALAEAVGVQRGAVAQWERTHGSHPSMHHLVEIAIATGVCLEWLGTGRGPIHPAEDSWTPAVNIGDYAHDDIEAQCLASLRRIPSRVREQVAGIIGLVAANYPKE</sequence>
<proteinExistence type="predicted"/>
<dbReference type="GO" id="GO:0003677">
    <property type="term" value="F:DNA binding"/>
    <property type="evidence" value="ECO:0007669"/>
    <property type="project" value="InterPro"/>
</dbReference>
<evidence type="ECO:0000259" key="1">
    <source>
        <dbReference type="PROSITE" id="PS50943"/>
    </source>
</evidence>
<dbReference type="Pfam" id="PF01381">
    <property type="entry name" value="HTH_3"/>
    <property type="match status" value="1"/>
</dbReference>
<keyword evidence="3" id="KW-1185">Reference proteome</keyword>
<dbReference type="Gene3D" id="1.10.260.40">
    <property type="entry name" value="lambda repressor-like DNA-binding domains"/>
    <property type="match status" value="1"/>
</dbReference>
<dbReference type="AlphaFoldDB" id="A0A514BWR6"/>
<dbReference type="EMBL" id="CP041242">
    <property type="protein sequence ID" value="QDH71841.1"/>
    <property type="molecule type" value="Genomic_DNA"/>
</dbReference>
<dbReference type="OrthoDB" id="9772064at2"/>
<dbReference type="InterPro" id="IPR001387">
    <property type="entry name" value="Cro/C1-type_HTH"/>
</dbReference>
<dbReference type="CDD" id="cd00093">
    <property type="entry name" value="HTH_XRE"/>
    <property type="match status" value="1"/>
</dbReference>
<dbReference type="SMART" id="SM00530">
    <property type="entry name" value="HTH_XRE"/>
    <property type="match status" value="1"/>
</dbReference>
<organism evidence="2 3">
    <name type="scientific">Marilutibacter alkalisoli</name>
    <dbReference type="NCBI Taxonomy" id="2591633"/>
    <lineage>
        <taxon>Bacteria</taxon>
        <taxon>Pseudomonadati</taxon>
        <taxon>Pseudomonadota</taxon>
        <taxon>Gammaproteobacteria</taxon>
        <taxon>Lysobacterales</taxon>
        <taxon>Lysobacteraceae</taxon>
        <taxon>Marilutibacter</taxon>
    </lineage>
</organism>
<dbReference type="Proteomes" id="UP000317199">
    <property type="component" value="Chromosome"/>
</dbReference>
<accession>A0A514BWR6</accession>
<dbReference type="InterPro" id="IPR010982">
    <property type="entry name" value="Lambda_DNA-bd_dom_sf"/>
</dbReference>
<gene>
    <name evidence="2" type="ORF">FKV23_11120</name>
</gene>
<name>A0A514BWR6_9GAMM</name>
<evidence type="ECO:0000313" key="2">
    <source>
        <dbReference type="EMBL" id="QDH71841.1"/>
    </source>
</evidence>